<evidence type="ECO:0000313" key="1">
    <source>
        <dbReference type="EMBL" id="CAG8784977.1"/>
    </source>
</evidence>
<sequence length="137" mass="15892">MAIKKLVKINRKHAEASIKVSLSMNIVSINRTKADKIEFNYNEGKAIDNRASVNGFRNEKKEQPNYKRCNDNAQDHKNKDENLKIAEFYEIDTCKALYQHKTIVKLGVKFIEKGKYIEYIIIDNIKELTTIEAVTIE</sequence>
<gene>
    <name evidence="1" type="ORF">GMARGA_LOCUS20282</name>
</gene>
<keyword evidence="2" id="KW-1185">Reference proteome</keyword>
<reference evidence="1 2" key="1">
    <citation type="submission" date="2021-06" db="EMBL/GenBank/DDBJ databases">
        <authorList>
            <person name="Kallberg Y."/>
            <person name="Tangrot J."/>
            <person name="Rosling A."/>
        </authorList>
    </citation>
    <scope>NUCLEOTIDE SEQUENCE [LARGE SCALE GENOMIC DNA]</scope>
    <source>
        <strain evidence="1 2">120-4 pot B 10/14</strain>
    </source>
</reference>
<evidence type="ECO:0000313" key="2">
    <source>
        <dbReference type="Proteomes" id="UP000789901"/>
    </source>
</evidence>
<protein>
    <submittedName>
        <fullName evidence="1">16994_t:CDS:1</fullName>
    </submittedName>
</protein>
<comment type="caution">
    <text evidence="1">The sequence shown here is derived from an EMBL/GenBank/DDBJ whole genome shotgun (WGS) entry which is preliminary data.</text>
</comment>
<feature type="non-terminal residue" evidence="1">
    <location>
        <position position="137"/>
    </location>
</feature>
<name>A0ABN7VMU1_GIGMA</name>
<dbReference type="EMBL" id="CAJVQB010017630">
    <property type="protein sequence ID" value="CAG8784977.1"/>
    <property type="molecule type" value="Genomic_DNA"/>
</dbReference>
<organism evidence="1 2">
    <name type="scientific">Gigaspora margarita</name>
    <dbReference type="NCBI Taxonomy" id="4874"/>
    <lineage>
        <taxon>Eukaryota</taxon>
        <taxon>Fungi</taxon>
        <taxon>Fungi incertae sedis</taxon>
        <taxon>Mucoromycota</taxon>
        <taxon>Glomeromycotina</taxon>
        <taxon>Glomeromycetes</taxon>
        <taxon>Diversisporales</taxon>
        <taxon>Gigasporaceae</taxon>
        <taxon>Gigaspora</taxon>
    </lineage>
</organism>
<dbReference type="Proteomes" id="UP000789901">
    <property type="component" value="Unassembled WGS sequence"/>
</dbReference>
<proteinExistence type="predicted"/>
<accession>A0ABN7VMU1</accession>